<dbReference type="PANTHER" id="PTHR34309">
    <property type="entry name" value="SLR1406 PROTEIN"/>
    <property type="match status" value="1"/>
</dbReference>
<evidence type="ECO:0000313" key="2">
    <source>
        <dbReference type="Proteomes" id="UP000658980"/>
    </source>
</evidence>
<dbReference type="PANTHER" id="PTHR34309:SF1">
    <property type="entry name" value="PROTEIN GLCG"/>
    <property type="match status" value="1"/>
</dbReference>
<dbReference type="Gene3D" id="3.30.450.150">
    <property type="entry name" value="Haem-degrading domain"/>
    <property type="match status" value="1"/>
</dbReference>
<keyword evidence="2" id="KW-1185">Reference proteome</keyword>
<dbReference type="InterPro" id="IPR005624">
    <property type="entry name" value="PduO/GlcC-like"/>
</dbReference>
<proteinExistence type="predicted"/>
<dbReference type="InterPro" id="IPR052517">
    <property type="entry name" value="GlcG_carb_metab_protein"/>
</dbReference>
<comment type="caution">
    <text evidence="1">The sequence shown here is derived from an EMBL/GenBank/DDBJ whole genome shotgun (WGS) entry which is preliminary data.</text>
</comment>
<accession>A0ABR8W8S1</accession>
<name>A0ABR8W8S1_9BACL</name>
<sequence>MSQLTLALAKKMIEAAEKEAAEINVPMVISIVDEGGNFVACHRMDDALLVSVDIAQNKAWTSVAMKMPTEELAKATSDGQELFGINTTNSGRVVIFGGGIPLKENKAIIGAVGVSGGSVKEDIQVAKAAVDGLEKSSQTAADVSN</sequence>
<dbReference type="Pfam" id="PF03928">
    <property type="entry name" value="HbpS-like"/>
    <property type="match status" value="1"/>
</dbReference>
<organism evidence="1 2">
    <name type="scientific">Planococcus wigleyi</name>
    <dbReference type="NCBI Taxonomy" id="2762216"/>
    <lineage>
        <taxon>Bacteria</taxon>
        <taxon>Bacillati</taxon>
        <taxon>Bacillota</taxon>
        <taxon>Bacilli</taxon>
        <taxon>Bacillales</taxon>
        <taxon>Caryophanaceae</taxon>
        <taxon>Planococcus</taxon>
    </lineage>
</organism>
<protein>
    <submittedName>
        <fullName evidence="1">Heme-binding protein</fullName>
    </submittedName>
</protein>
<evidence type="ECO:0000313" key="1">
    <source>
        <dbReference type="EMBL" id="MBD8013411.1"/>
    </source>
</evidence>
<dbReference type="SUPFAM" id="SSF143744">
    <property type="entry name" value="GlcG-like"/>
    <property type="match status" value="1"/>
</dbReference>
<reference evidence="1 2" key="1">
    <citation type="submission" date="2020-08" db="EMBL/GenBank/DDBJ databases">
        <title>A Genomic Blueprint of the Chicken Gut Microbiome.</title>
        <authorList>
            <person name="Gilroy R."/>
            <person name="Ravi A."/>
            <person name="Getino M."/>
            <person name="Pursley I."/>
            <person name="Horton D.L."/>
            <person name="Alikhan N.-F."/>
            <person name="Baker D."/>
            <person name="Gharbi K."/>
            <person name="Hall N."/>
            <person name="Watson M."/>
            <person name="Adriaenssens E.M."/>
            <person name="Foster-Nyarko E."/>
            <person name="Jarju S."/>
            <person name="Secka A."/>
            <person name="Antonio M."/>
            <person name="Oren A."/>
            <person name="Chaudhuri R."/>
            <person name="La Ragione R.M."/>
            <person name="Hildebrand F."/>
            <person name="Pallen M.J."/>
        </authorList>
    </citation>
    <scope>NUCLEOTIDE SEQUENCE [LARGE SCALE GENOMIC DNA]</scope>
    <source>
        <strain evidence="1 2">Sa1BUA13</strain>
    </source>
</reference>
<dbReference type="EMBL" id="JACSPU010000001">
    <property type="protein sequence ID" value="MBD8013411.1"/>
    <property type="molecule type" value="Genomic_DNA"/>
</dbReference>
<dbReference type="Proteomes" id="UP000658980">
    <property type="component" value="Unassembled WGS sequence"/>
</dbReference>
<dbReference type="InterPro" id="IPR038084">
    <property type="entry name" value="PduO/GlcC-like_sf"/>
</dbReference>
<gene>
    <name evidence="1" type="ORF">H9630_01170</name>
</gene>
<dbReference type="RefSeq" id="WP_191713663.1">
    <property type="nucleotide sequence ID" value="NZ_JACSPU010000001.1"/>
</dbReference>